<evidence type="ECO:0000256" key="2">
    <source>
        <dbReference type="ARBA" id="ARBA00009549"/>
    </source>
</evidence>
<comment type="subcellular location">
    <subcellularLocation>
        <location evidence="1">Cytoplasm</location>
        <location evidence="1">Cytoskeleton</location>
        <location evidence="1">Spindle</location>
    </subcellularLocation>
</comment>
<dbReference type="InterPro" id="IPR016024">
    <property type="entry name" value="ARM-type_fold"/>
</dbReference>
<gene>
    <name evidence="10" type="ORF">B0T11DRAFT_5742</name>
</gene>
<dbReference type="SUPFAM" id="SSF48371">
    <property type="entry name" value="ARM repeat"/>
    <property type="match status" value="1"/>
</dbReference>
<dbReference type="GO" id="GO:0005876">
    <property type="term" value="C:spindle microtubule"/>
    <property type="evidence" value="ECO:0007669"/>
    <property type="project" value="TreeGrafter"/>
</dbReference>
<feature type="compositionally biased region" description="Low complexity" evidence="8">
    <location>
        <begin position="581"/>
        <end position="604"/>
    </location>
</feature>
<proteinExistence type="inferred from homology"/>
<keyword evidence="5" id="KW-0493">Microtubule</keyword>
<evidence type="ECO:0000256" key="5">
    <source>
        <dbReference type="ARBA" id="ARBA00022701"/>
    </source>
</evidence>
<reference evidence="10" key="1">
    <citation type="journal article" date="2021" name="Nat. Commun.">
        <title>Genetic determinants of endophytism in the Arabidopsis root mycobiome.</title>
        <authorList>
            <person name="Mesny F."/>
            <person name="Miyauchi S."/>
            <person name="Thiergart T."/>
            <person name="Pickel B."/>
            <person name="Atanasova L."/>
            <person name="Karlsson M."/>
            <person name="Huettel B."/>
            <person name="Barry K.W."/>
            <person name="Haridas S."/>
            <person name="Chen C."/>
            <person name="Bauer D."/>
            <person name="Andreopoulos W."/>
            <person name="Pangilinan J."/>
            <person name="LaButti K."/>
            <person name="Riley R."/>
            <person name="Lipzen A."/>
            <person name="Clum A."/>
            <person name="Drula E."/>
            <person name="Henrissat B."/>
            <person name="Kohler A."/>
            <person name="Grigoriev I.V."/>
            <person name="Martin F.M."/>
            <person name="Hacquard S."/>
        </authorList>
    </citation>
    <scope>NUCLEOTIDE SEQUENCE</scope>
    <source>
        <strain evidence="10">MPI-CAGE-AT-0016</strain>
    </source>
</reference>
<evidence type="ECO:0000256" key="8">
    <source>
        <dbReference type="SAM" id="MobiDB-lite"/>
    </source>
</evidence>
<comment type="similarity">
    <text evidence="2">Belongs to the CLASP family.</text>
</comment>
<feature type="domain" description="TOG" evidence="9">
    <location>
        <begin position="1"/>
        <end position="218"/>
    </location>
</feature>
<dbReference type="GO" id="GO:0005815">
    <property type="term" value="C:microtubule organizing center"/>
    <property type="evidence" value="ECO:0007669"/>
    <property type="project" value="TreeGrafter"/>
</dbReference>
<name>A0A8K0TUJ5_9PEZI</name>
<comment type="caution">
    <text evidence="10">The sequence shown here is derived from an EMBL/GenBank/DDBJ whole genome shotgun (WGS) entry which is preliminary data.</text>
</comment>
<dbReference type="GO" id="GO:1990023">
    <property type="term" value="C:mitotic spindle midzone"/>
    <property type="evidence" value="ECO:0007669"/>
    <property type="project" value="TreeGrafter"/>
</dbReference>
<accession>A0A8K0TUJ5</accession>
<dbReference type="GO" id="GO:0005881">
    <property type="term" value="C:cytoplasmic microtubule"/>
    <property type="evidence" value="ECO:0007669"/>
    <property type="project" value="TreeGrafter"/>
</dbReference>
<keyword evidence="11" id="KW-1185">Reference proteome</keyword>
<feature type="domain" description="TOG" evidence="9">
    <location>
        <begin position="876"/>
        <end position="1128"/>
    </location>
</feature>
<dbReference type="GO" id="GO:0008017">
    <property type="term" value="F:microtubule binding"/>
    <property type="evidence" value="ECO:0007669"/>
    <property type="project" value="TreeGrafter"/>
</dbReference>
<keyword evidence="4" id="KW-0132">Cell division</keyword>
<feature type="region of interest" description="Disordered" evidence="8">
    <location>
        <begin position="225"/>
        <end position="263"/>
    </location>
</feature>
<evidence type="ECO:0000256" key="4">
    <source>
        <dbReference type="ARBA" id="ARBA00022618"/>
    </source>
</evidence>
<dbReference type="PANTHER" id="PTHR21567:SF9">
    <property type="entry name" value="CLIP-ASSOCIATING PROTEIN"/>
    <property type="match status" value="1"/>
</dbReference>
<sequence>MADRISDDQVADLLRIIRSDVSVDVKVQHVNNIKSGIKQHNVPDHLVAQVAEGLRTASASQHGILVNASFTAFNHLLTRLSRQDTRYLTKEVKGSLPVVVDKLGDPKEKLRSLAAQALTTLYAVAPADVERSVRNIAMVGKNPRAKEAGMHWVLHMHQEHGLQFRGYVPTLMDLLEDADGMVRDVAKATVIELFRDAPNTAKSDLKRQLKNFKVRPAIEQAIVKELAPTGGRPETPSDAAFSAPTARPPSRANLASSMSSLPTERPITPAIEAKAESVEPAYVNTARELEDTFREMHTFFDGKETEQNWFKREESMTKLRRYIAGNAAQDFREPFLTHLRSLLDGIIKAIISLRTSLSKEGCALVQDIANAFGPGMDPLVELLMQTFIKLAAATKKIISQLANTTVETILSKVTYNTRLLQHVWGACQDKNVQPRTYASGWLQILLKKEGHHKSHIEHGGGLELIEKSIKKGLNDANPGVREKMRGTYWLFATYWPARAELIMENLDGTAQKLLQKDQNNPNAAKKVEAAPVARPGLGLSRSTMTSSKPSLREAMLAQKRAMATKNLPARPGSAMAHISPARSVSGTSSASTATTSTAAAGTSRTRPESTAVSGGMSVRPMRPAKRRPDIAPRPATAGPYSVRSQPGAEAPSPETLKNKLTANKPTLEASPRRTAAPRPRPGHVSHASESSIPSPTAAKTPIGKPPATPIASPHATPVRARQTPVIVAPTSPEVEPEAKDQIVAEAEAPVDEEEQPAPAPASPELEAVQLPPSSPPKLAQPEPSSVHQTPVRASPAHQSPVRLSPAKPSPAPSPSPARLSPSKEVSTPSKSLKVFEDPFTDEDQSATPKPTIVLPVLEDRPVNEIVPVNGAAEAGGLSETPDKSGQNARLLESGITRVKARSLDVHGFRKLQTLIRENRAVFTDDKFDALLVGLFEFLEAPLVNTTADKGQDIKAQILATIKLLLKKQRDSFQPHVSRGLESLIATRSGYDSRTHIVSGLELLAEELVTLGDAAEIAVSMTKLLKGCQEATSEGARSLSMGLHILRELLEKREAYVPSESEVGAVAGLAARCLESAESGVRMGAVHLCVALHGRIGDGRFWDAVKDAKDDPKNLITYYIAKQQRETASAGVV</sequence>
<evidence type="ECO:0000259" key="9">
    <source>
        <dbReference type="SMART" id="SM01349"/>
    </source>
</evidence>
<dbReference type="InterPro" id="IPR024395">
    <property type="entry name" value="CLASP_N_dom"/>
</dbReference>
<organism evidence="10 11">
    <name type="scientific">Plectosphaerella cucumerina</name>
    <dbReference type="NCBI Taxonomy" id="40658"/>
    <lineage>
        <taxon>Eukaryota</taxon>
        <taxon>Fungi</taxon>
        <taxon>Dikarya</taxon>
        <taxon>Ascomycota</taxon>
        <taxon>Pezizomycotina</taxon>
        <taxon>Sordariomycetes</taxon>
        <taxon>Hypocreomycetidae</taxon>
        <taxon>Glomerellales</taxon>
        <taxon>Plectosphaerellaceae</taxon>
        <taxon>Plectosphaerella</taxon>
    </lineage>
</organism>
<dbReference type="AlphaFoldDB" id="A0A8K0TUJ5"/>
<dbReference type="EMBL" id="JAGPXD010000001">
    <property type="protein sequence ID" value="KAH7375058.1"/>
    <property type="molecule type" value="Genomic_DNA"/>
</dbReference>
<dbReference type="GO" id="GO:0051301">
    <property type="term" value="P:cell division"/>
    <property type="evidence" value="ECO:0007669"/>
    <property type="project" value="UniProtKB-KW"/>
</dbReference>
<evidence type="ECO:0000313" key="10">
    <source>
        <dbReference type="EMBL" id="KAH7375058.1"/>
    </source>
</evidence>
<dbReference type="Gene3D" id="1.25.10.10">
    <property type="entry name" value="Leucine-rich Repeat Variant"/>
    <property type="match status" value="3"/>
</dbReference>
<dbReference type="PANTHER" id="PTHR21567">
    <property type="entry name" value="CLASP"/>
    <property type="match status" value="1"/>
</dbReference>
<feature type="domain" description="TOG" evidence="9">
    <location>
        <begin position="285"/>
        <end position="526"/>
    </location>
</feature>
<comment type="subunit">
    <text evidence="3">Interacts with microtubules.</text>
</comment>
<feature type="region of interest" description="Disordered" evidence="8">
    <location>
        <begin position="568"/>
        <end position="847"/>
    </location>
</feature>
<dbReference type="SMART" id="SM01349">
    <property type="entry name" value="TOG"/>
    <property type="match status" value="3"/>
</dbReference>
<evidence type="ECO:0000256" key="3">
    <source>
        <dbReference type="ARBA" id="ARBA00011375"/>
    </source>
</evidence>
<protein>
    <submittedName>
        <fullName evidence="10">Clasp N terminal-domain-containing protein</fullName>
    </submittedName>
</protein>
<dbReference type="Proteomes" id="UP000813385">
    <property type="component" value="Unassembled WGS sequence"/>
</dbReference>
<dbReference type="InterPro" id="IPR034085">
    <property type="entry name" value="TOG"/>
</dbReference>
<evidence type="ECO:0000256" key="1">
    <source>
        <dbReference type="ARBA" id="ARBA00004186"/>
    </source>
</evidence>
<keyword evidence="6" id="KW-0498">Mitosis</keyword>
<evidence type="ECO:0000256" key="7">
    <source>
        <dbReference type="ARBA" id="ARBA00024889"/>
    </source>
</evidence>
<keyword evidence="6" id="KW-0131">Cell cycle</keyword>
<comment type="function">
    <text evidence="7">Microtubule binding protein that promotes the stabilization of dynamic microtubules. Required for mitotic spindle formation.</text>
</comment>
<dbReference type="GO" id="GO:0060172">
    <property type="term" value="P:astral microtubule depolymerization"/>
    <property type="evidence" value="ECO:0007669"/>
    <property type="project" value="TreeGrafter"/>
</dbReference>
<evidence type="ECO:0000256" key="6">
    <source>
        <dbReference type="ARBA" id="ARBA00022776"/>
    </source>
</evidence>
<dbReference type="OrthoDB" id="46159at2759"/>
<feature type="compositionally biased region" description="Polar residues" evidence="8">
    <location>
        <begin position="253"/>
        <end position="262"/>
    </location>
</feature>
<dbReference type="InterPro" id="IPR011989">
    <property type="entry name" value="ARM-like"/>
</dbReference>
<dbReference type="Pfam" id="PF12348">
    <property type="entry name" value="CLASP_N"/>
    <property type="match status" value="2"/>
</dbReference>
<evidence type="ECO:0000313" key="11">
    <source>
        <dbReference type="Proteomes" id="UP000813385"/>
    </source>
</evidence>
<dbReference type="GO" id="GO:0090307">
    <property type="term" value="P:mitotic spindle assembly"/>
    <property type="evidence" value="ECO:0007669"/>
    <property type="project" value="TreeGrafter"/>
</dbReference>